<dbReference type="EMBL" id="CAJFCV020000005">
    <property type="protein sequence ID" value="CAG9121236.1"/>
    <property type="molecule type" value="Genomic_DNA"/>
</dbReference>
<sequence length="211" mass="24064">MAKLGLIVLLFTLLIALVSTARPTSNRQLEKTLMAKYERRHRPVKRESTTTTVKAFIVINHIEEVNQDEQTMIVHGMLWAQWKDEYLTWDPKNWSNVDMITIQPWKIWQPAFALYNSAKTNSWYLYMNGQPATVTSTGKVSAIGAFTFHVTCSFDFTAFPYDVQKCPIVIADWVYDLSKVNLTNTGILPRPVIRLSTNPFGGTPKRHVAVA</sequence>
<evidence type="ECO:0000259" key="4">
    <source>
        <dbReference type="Pfam" id="PF02931"/>
    </source>
</evidence>
<dbReference type="InterPro" id="IPR018000">
    <property type="entry name" value="Neurotransmitter_ion_chnl_CS"/>
</dbReference>
<dbReference type="OrthoDB" id="5975154at2759"/>
<dbReference type="InterPro" id="IPR006201">
    <property type="entry name" value="Neur_channel"/>
</dbReference>
<dbReference type="Proteomes" id="UP000582659">
    <property type="component" value="Unassembled WGS sequence"/>
</dbReference>
<dbReference type="GO" id="GO:0005230">
    <property type="term" value="F:extracellular ligand-gated monoatomic ion channel activity"/>
    <property type="evidence" value="ECO:0007669"/>
    <property type="project" value="InterPro"/>
</dbReference>
<dbReference type="PROSITE" id="PS00236">
    <property type="entry name" value="NEUROTR_ION_CHANNEL"/>
    <property type="match status" value="1"/>
</dbReference>
<feature type="chain" id="PRO_5035412620" evidence="3">
    <location>
        <begin position="21"/>
        <end position="211"/>
    </location>
</feature>
<dbReference type="FunFam" id="2.70.170.10:FF:000028">
    <property type="entry name" value="AcetylCholine Receptor"/>
    <property type="match status" value="1"/>
</dbReference>
<dbReference type="InterPro" id="IPR036734">
    <property type="entry name" value="Neur_chan_lig-bd_sf"/>
</dbReference>
<organism evidence="5 6">
    <name type="scientific">Bursaphelenchus xylophilus</name>
    <name type="common">Pinewood nematode worm</name>
    <name type="synonym">Aphelenchoides xylophilus</name>
    <dbReference type="NCBI Taxonomy" id="6326"/>
    <lineage>
        <taxon>Eukaryota</taxon>
        <taxon>Metazoa</taxon>
        <taxon>Ecdysozoa</taxon>
        <taxon>Nematoda</taxon>
        <taxon>Chromadorea</taxon>
        <taxon>Rhabditida</taxon>
        <taxon>Tylenchina</taxon>
        <taxon>Tylenchomorpha</taxon>
        <taxon>Aphelenchoidea</taxon>
        <taxon>Aphelenchoididae</taxon>
        <taxon>Bursaphelenchus</taxon>
    </lineage>
</organism>
<name>A0A7I8XJ50_BURXY</name>
<feature type="domain" description="Neurotransmitter-gated ion-channel ligand-binding" evidence="4">
    <location>
        <begin position="28"/>
        <end position="184"/>
    </location>
</feature>
<evidence type="ECO:0000313" key="6">
    <source>
        <dbReference type="Proteomes" id="UP000659654"/>
    </source>
</evidence>
<dbReference type="GO" id="GO:0016020">
    <property type="term" value="C:membrane"/>
    <property type="evidence" value="ECO:0007669"/>
    <property type="project" value="UniProtKB-SubCell"/>
</dbReference>
<evidence type="ECO:0000256" key="1">
    <source>
        <dbReference type="ARBA" id="ARBA00004141"/>
    </source>
</evidence>
<dbReference type="GO" id="GO:0004888">
    <property type="term" value="F:transmembrane signaling receptor activity"/>
    <property type="evidence" value="ECO:0007669"/>
    <property type="project" value="InterPro"/>
</dbReference>
<dbReference type="SMR" id="A0A7I8XJ50"/>
<keyword evidence="6" id="KW-1185">Reference proteome</keyword>
<dbReference type="Proteomes" id="UP000659654">
    <property type="component" value="Unassembled WGS sequence"/>
</dbReference>
<keyword evidence="3" id="KW-0732">Signal</keyword>
<proteinExistence type="predicted"/>
<dbReference type="InterPro" id="IPR006202">
    <property type="entry name" value="Neur_chan_lig-bd"/>
</dbReference>
<dbReference type="Pfam" id="PF02931">
    <property type="entry name" value="Neur_chan_LBD"/>
    <property type="match status" value="1"/>
</dbReference>
<accession>A0A7I8XJ50</accession>
<dbReference type="CDD" id="cd18989">
    <property type="entry name" value="LGIC_ECD_cation"/>
    <property type="match status" value="1"/>
</dbReference>
<keyword evidence="2" id="KW-0472">Membrane</keyword>
<feature type="signal peptide" evidence="3">
    <location>
        <begin position="1"/>
        <end position="20"/>
    </location>
</feature>
<dbReference type="PANTHER" id="PTHR18945">
    <property type="entry name" value="NEUROTRANSMITTER GATED ION CHANNEL"/>
    <property type="match status" value="1"/>
</dbReference>
<comment type="subcellular location">
    <subcellularLocation>
        <location evidence="1">Membrane</location>
        <topology evidence="1">Multi-pass membrane protein</topology>
    </subcellularLocation>
</comment>
<evidence type="ECO:0000256" key="3">
    <source>
        <dbReference type="SAM" id="SignalP"/>
    </source>
</evidence>
<dbReference type="Gene3D" id="2.70.170.10">
    <property type="entry name" value="Neurotransmitter-gated ion-channel ligand-binding domain"/>
    <property type="match status" value="1"/>
</dbReference>
<reference evidence="5" key="1">
    <citation type="submission" date="2020-09" db="EMBL/GenBank/DDBJ databases">
        <authorList>
            <person name="Kikuchi T."/>
        </authorList>
    </citation>
    <scope>NUCLEOTIDE SEQUENCE</scope>
    <source>
        <strain evidence="5">Ka4C1</strain>
    </source>
</reference>
<gene>
    <name evidence="5" type="ORF">BXYJ_LOCUS10927</name>
</gene>
<protein>
    <submittedName>
        <fullName evidence="5">(pine wood nematode) hypothetical protein</fullName>
    </submittedName>
</protein>
<comment type="caution">
    <text evidence="5">The sequence shown here is derived from an EMBL/GenBank/DDBJ whole genome shotgun (WGS) entry which is preliminary data.</text>
</comment>
<evidence type="ECO:0000256" key="2">
    <source>
        <dbReference type="ARBA" id="ARBA00023136"/>
    </source>
</evidence>
<dbReference type="EMBL" id="CAJFDI010000005">
    <property type="protein sequence ID" value="CAD5230318.1"/>
    <property type="molecule type" value="Genomic_DNA"/>
</dbReference>
<evidence type="ECO:0000313" key="5">
    <source>
        <dbReference type="EMBL" id="CAD5230318.1"/>
    </source>
</evidence>
<dbReference type="AlphaFoldDB" id="A0A7I8XJ50"/>
<dbReference type="SUPFAM" id="SSF63712">
    <property type="entry name" value="Nicotinic receptor ligand binding domain-like"/>
    <property type="match status" value="1"/>
</dbReference>